<dbReference type="EMBL" id="JACRSQ010000071">
    <property type="protein sequence ID" value="MBC8545263.1"/>
    <property type="molecule type" value="Genomic_DNA"/>
</dbReference>
<comment type="caution">
    <text evidence="2">The sequence shown here is derived from an EMBL/GenBank/DDBJ whole genome shotgun (WGS) entry which is preliminary data.</text>
</comment>
<feature type="domain" description="DUF6273" evidence="1">
    <location>
        <begin position="471"/>
        <end position="606"/>
    </location>
</feature>
<proteinExistence type="predicted"/>
<evidence type="ECO:0000313" key="3">
    <source>
        <dbReference type="Proteomes" id="UP000657006"/>
    </source>
</evidence>
<protein>
    <recommendedName>
        <fullName evidence="1">DUF6273 domain-containing protein</fullName>
    </recommendedName>
</protein>
<reference evidence="2" key="1">
    <citation type="submission" date="2020-08" db="EMBL/GenBank/DDBJ databases">
        <title>Genome public.</title>
        <authorList>
            <person name="Liu C."/>
            <person name="Sun Q."/>
        </authorList>
    </citation>
    <scope>NUCLEOTIDE SEQUENCE</scope>
    <source>
        <strain evidence="2">NSJ-32</strain>
    </source>
</reference>
<dbReference type="InterPro" id="IPR046240">
    <property type="entry name" value="DUF6273"/>
</dbReference>
<dbReference type="AlphaFoldDB" id="A0A926DWP0"/>
<sequence length="608" mass="66211">MKAKHKKQVSAVVAAVLVVAIALTGTFAWQSISQTALNEVEIGSNPGGRLHDDFNGKNKDVYVENFSDSDFIFARIQLREYMETGKDAGTNRDSLDREASPVVAETDINDTSTWTVHTPGGAHSSFHNEYWKWTMGGETVFMPTFDKNKDSLAADINGTFAGPDGDPDTDNDRYDDYVEYALDDQKTADAVYDADDDEDDEGDAAVEGVDVTTAEETHTAKATQEATVLTMEEWKAQGSPTGKYWVYDSDGWAYWAEPLAPGEATGLLLDGIERQTMMTELYYAIHVTAQFSTVDSIGSKTDGSGFFRDGVTDDAFLLLSKISGNSIVSVTADNGTDSIYQTGTLQFYATVGAFGETAVDQSVTWTVSGQTSADTAIDAETGLLTVGADEPIDGVLTITATATGEAPYTGQRGTIQVKVRQATLYEITPGTTATVSIDGIEWYCLVKDEEENKALIWANSTENPGTSMPFGSSNVWRDSAVRTYLNETWLEGTTVLKEKAVETDITTRSAYNASTWITTTDKVFLLSEADLFGTFNGTTTTNPQDYTYGNSVLVPNVNMRKTNLSGSWLRSPRNSTRQLAYVITAGTVYNTLYTDSCRVRPALWVDLS</sequence>
<dbReference type="RefSeq" id="WP_249290271.1">
    <property type="nucleotide sequence ID" value="NZ_JACRSQ010000071.1"/>
</dbReference>
<dbReference type="Proteomes" id="UP000657006">
    <property type="component" value="Unassembled WGS sequence"/>
</dbReference>
<organism evidence="2 3">
    <name type="scientific">Bianquea renquensis</name>
    <dbReference type="NCBI Taxonomy" id="2763661"/>
    <lineage>
        <taxon>Bacteria</taxon>
        <taxon>Bacillati</taxon>
        <taxon>Bacillota</taxon>
        <taxon>Clostridia</taxon>
        <taxon>Eubacteriales</taxon>
        <taxon>Bianqueaceae</taxon>
        <taxon>Bianquea</taxon>
    </lineage>
</organism>
<evidence type="ECO:0000259" key="1">
    <source>
        <dbReference type="Pfam" id="PF19789"/>
    </source>
</evidence>
<evidence type="ECO:0000313" key="2">
    <source>
        <dbReference type="EMBL" id="MBC8545263.1"/>
    </source>
</evidence>
<name>A0A926DWP0_9FIRM</name>
<dbReference type="Pfam" id="PF19789">
    <property type="entry name" value="DUF6273"/>
    <property type="match status" value="1"/>
</dbReference>
<gene>
    <name evidence="2" type="ORF">H8730_17165</name>
</gene>
<keyword evidence="3" id="KW-1185">Reference proteome</keyword>
<accession>A0A926DWP0</accession>